<dbReference type="AlphaFoldDB" id="A0A915JV27"/>
<dbReference type="Proteomes" id="UP000887565">
    <property type="component" value="Unplaced"/>
</dbReference>
<accession>A0A915JV27</accession>
<organism evidence="1 2">
    <name type="scientific">Romanomermis culicivorax</name>
    <name type="common">Nematode worm</name>
    <dbReference type="NCBI Taxonomy" id="13658"/>
    <lineage>
        <taxon>Eukaryota</taxon>
        <taxon>Metazoa</taxon>
        <taxon>Ecdysozoa</taxon>
        <taxon>Nematoda</taxon>
        <taxon>Enoplea</taxon>
        <taxon>Dorylaimia</taxon>
        <taxon>Mermithida</taxon>
        <taxon>Mermithoidea</taxon>
        <taxon>Mermithidae</taxon>
        <taxon>Romanomermis</taxon>
    </lineage>
</organism>
<evidence type="ECO:0000313" key="2">
    <source>
        <dbReference type="WBParaSite" id="nRc.2.0.1.t30235-RA"/>
    </source>
</evidence>
<proteinExistence type="predicted"/>
<evidence type="ECO:0000313" key="1">
    <source>
        <dbReference type="Proteomes" id="UP000887565"/>
    </source>
</evidence>
<protein>
    <submittedName>
        <fullName evidence="2">Uncharacterized protein</fullName>
    </submittedName>
</protein>
<sequence length="91" mass="10483">MLVAFYSKGPFTFSEDVCQEWDDFKQVNLSYDFFVQAVTIAASRCSVQVDQWLDQIDECIIDCTLRIYASEVEFAIGNENDLYSSSSYCCR</sequence>
<name>A0A915JV27_ROMCU</name>
<dbReference type="WBParaSite" id="nRc.2.0.1.t30235-RA">
    <property type="protein sequence ID" value="nRc.2.0.1.t30235-RA"/>
    <property type="gene ID" value="nRc.2.0.1.g30235"/>
</dbReference>
<keyword evidence="1" id="KW-1185">Reference proteome</keyword>
<reference evidence="2" key="1">
    <citation type="submission" date="2022-11" db="UniProtKB">
        <authorList>
            <consortium name="WormBaseParasite"/>
        </authorList>
    </citation>
    <scope>IDENTIFICATION</scope>
</reference>